<dbReference type="SUPFAM" id="SSF48726">
    <property type="entry name" value="Immunoglobulin"/>
    <property type="match status" value="1"/>
</dbReference>
<dbReference type="InterPro" id="IPR029030">
    <property type="entry name" value="Caspase-like_dom_sf"/>
</dbReference>
<evidence type="ECO:0000313" key="4">
    <source>
        <dbReference type="EMBL" id="VDD87893.1"/>
    </source>
</evidence>
<dbReference type="InterPro" id="IPR052039">
    <property type="entry name" value="Caspase-related_regulators"/>
</dbReference>
<gene>
    <name evidence="4" type="ORF">EVEC_LOCUS3036</name>
</gene>
<dbReference type="SUPFAM" id="SSF52129">
    <property type="entry name" value="Caspase-like"/>
    <property type="match status" value="1"/>
</dbReference>
<feature type="signal peptide" evidence="1">
    <location>
        <begin position="1"/>
        <end position="15"/>
    </location>
</feature>
<reference evidence="4 5" key="2">
    <citation type="submission" date="2018-10" db="EMBL/GenBank/DDBJ databases">
        <authorList>
            <consortium name="Pathogen Informatics"/>
        </authorList>
    </citation>
    <scope>NUCLEOTIDE SEQUENCE [LARGE SCALE GENOMIC DNA]</scope>
</reference>
<dbReference type="PROSITE" id="PS50208">
    <property type="entry name" value="CASPASE_P20"/>
    <property type="match status" value="1"/>
</dbReference>
<reference evidence="6" key="1">
    <citation type="submission" date="2016-04" db="UniProtKB">
        <authorList>
            <consortium name="WormBaseParasite"/>
        </authorList>
    </citation>
    <scope>IDENTIFICATION</scope>
</reference>
<dbReference type="Pfam" id="PF13927">
    <property type="entry name" value="Ig_3"/>
    <property type="match status" value="1"/>
</dbReference>
<dbReference type="AlphaFoldDB" id="A0A158Q9W3"/>
<dbReference type="InterPro" id="IPR007110">
    <property type="entry name" value="Ig-like_dom"/>
</dbReference>
<proteinExistence type="predicted"/>
<dbReference type="Gene3D" id="3.40.50.1460">
    <property type="match status" value="1"/>
</dbReference>
<dbReference type="PANTHER" id="PTHR22576">
    <property type="entry name" value="MUCOSA ASSOCIATED LYMPHOID TISSUE LYMPHOMA TRANSLOCATION PROTEIN 1/PARACASPASE"/>
    <property type="match status" value="1"/>
</dbReference>
<sequence>MLCGILSLICIVAYAEDVEKACFESCSNDCGPASVLLRVWGGRGVTVLQLLKRLQKLSKVYGRCMDGPQFSLRRKFVPVIWSRPQQIVVRISNVISSTYELKCHAKGFPFPRFQWMKNGTDLEGETSDRLLIPMNNISYNSNTYRCRVWNEIEEGMEYSSFYRSNGKQYRSELLSEAINLSAYTSELEEAKLKRLVATDKVALIIGNRRYKHHVELSTPECDIEALTHALQGLHLESKIYSWVFPTRSSHFRFKTVQLSDLTLEEMKFFILQYKKLLDDGVYAVFYFAGHGFEVAGQCYLLPIDAPADFRPEHCISVSWVQSIFQHCTPSLNLVLLDICRMPPANTMLFAEDVARCVEPPVVCQNTVYGFATSVGVCAFEAQTDHTSIFMKYLLPHLHDPVTVTNMLHKTFADIACDKKVSGIQVPELRTNLTSPRSLMDPIDIEGHTSSYESHTLHWRHLNELPEPVHVYFKEKDLYVAVFFNLLGHFNNKMRVGSYVVEVVKNSAGYDEFQCTKWANSHRAHLIFPEELGITHEEIVYDTGEGPTLFCIVSNLQRAKVKIHIISTIQLNGKGGIKCKVLLYHANCKASRTLFTEDADVLVEEANIGHALVTRILPD</sequence>
<dbReference type="InterPro" id="IPR001309">
    <property type="entry name" value="Pept_C14_p20"/>
</dbReference>
<dbReference type="EMBL" id="UXUI01007494">
    <property type="protein sequence ID" value="VDD87893.1"/>
    <property type="molecule type" value="Genomic_DNA"/>
</dbReference>
<dbReference type="Gene3D" id="2.60.40.10">
    <property type="entry name" value="Immunoglobulins"/>
    <property type="match status" value="1"/>
</dbReference>
<dbReference type="InterPro" id="IPR011600">
    <property type="entry name" value="Pept_C14_caspase"/>
</dbReference>
<evidence type="ECO:0000259" key="3">
    <source>
        <dbReference type="PROSITE" id="PS50835"/>
    </source>
</evidence>
<keyword evidence="5" id="KW-1185">Reference proteome</keyword>
<evidence type="ECO:0000256" key="1">
    <source>
        <dbReference type="SAM" id="SignalP"/>
    </source>
</evidence>
<feature type="domain" description="Ig-like" evidence="3">
    <location>
        <begin position="78"/>
        <end position="159"/>
    </location>
</feature>
<dbReference type="Pfam" id="PF00656">
    <property type="entry name" value="Peptidase_C14"/>
    <property type="match status" value="1"/>
</dbReference>
<feature type="domain" description="Caspase family p20" evidence="2">
    <location>
        <begin position="253"/>
        <end position="340"/>
    </location>
</feature>
<evidence type="ECO:0000313" key="6">
    <source>
        <dbReference type="WBParaSite" id="EVEC_0000332801-mRNA-1"/>
    </source>
</evidence>
<organism evidence="6">
    <name type="scientific">Enterobius vermicularis</name>
    <name type="common">Human pinworm</name>
    <dbReference type="NCBI Taxonomy" id="51028"/>
    <lineage>
        <taxon>Eukaryota</taxon>
        <taxon>Metazoa</taxon>
        <taxon>Ecdysozoa</taxon>
        <taxon>Nematoda</taxon>
        <taxon>Chromadorea</taxon>
        <taxon>Rhabditida</taxon>
        <taxon>Spirurina</taxon>
        <taxon>Oxyuridomorpha</taxon>
        <taxon>Oxyuroidea</taxon>
        <taxon>Oxyuridae</taxon>
        <taxon>Enterobius</taxon>
    </lineage>
</organism>
<dbReference type="WBParaSite" id="EVEC_0000332801-mRNA-1">
    <property type="protein sequence ID" value="EVEC_0000332801-mRNA-1"/>
    <property type="gene ID" value="EVEC_0000332801"/>
</dbReference>
<dbReference type="InterPro" id="IPR036179">
    <property type="entry name" value="Ig-like_dom_sf"/>
</dbReference>
<feature type="chain" id="PRO_5043135278" evidence="1">
    <location>
        <begin position="16"/>
        <end position="618"/>
    </location>
</feature>
<dbReference type="GO" id="GO:0004197">
    <property type="term" value="F:cysteine-type endopeptidase activity"/>
    <property type="evidence" value="ECO:0007669"/>
    <property type="project" value="InterPro"/>
</dbReference>
<dbReference type="InterPro" id="IPR013783">
    <property type="entry name" value="Ig-like_fold"/>
</dbReference>
<dbReference type="PROSITE" id="PS50835">
    <property type="entry name" value="IG_LIKE"/>
    <property type="match status" value="1"/>
</dbReference>
<evidence type="ECO:0000313" key="5">
    <source>
        <dbReference type="Proteomes" id="UP000274131"/>
    </source>
</evidence>
<dbReference type="Proteomes" id="UP000274131">
    <property type="component" value="Unassembled WGS sequence"/>
</dbReference>
<dbReference type="GO" id="GO:0006508">
    <property type="term" value="P:proteolysis"/>
    <property type="evidence" value="ECO:0007669"/>
    <property type="project" value="InterPro"/>
</dbReference>
<dbReference type="STRING" id="51028.A0A158Q9W3"/>
<keyword evidence="1" id="KW-0732">Signal</keyword>
<dbReference type="PANTHER" id="PTHR22576:SF37">
    <property type="entry name" value="MUCOSA-ASSOCIATED LYMPHOID TISSUE LYMPHOMA TRANSLOCATION PROTEIN 1"/>
    <property type="match status" value="1"/>
</dbReference>
<protein>
    <submittedName>
        <fullName evidence="6">Ig-like domain-containing protein</fullName>
    </submittedName>
</protein>
<evidence type="ECO:0000259" key="2">
    <source>
        <dbReference type="PROSITE" id="PS50208"/>
    </source>
</evidence>
<name>A0A158Q9W3_ENTVE</name>
<dbReference type="OrthoDB" id="412369at2759"/>
<accession>A0A158Q9W3</accession>